<dbReference type="SMART" id="SM00260">
    <property type="entry name" value="CheW"/>
    <property type="match status" value="1"/>
</dbReference>
<evidence type="ECO:0000259" key="3">
    <source>
        <dbReference type="PROSITE" id="PS50851"/>
    </source>
</evidence>
<dbReference type="GO" id="GO:0000160">
    <property type="term" value="P:phosphorelay signal transduction system"/>
    <property type="evidence" value="ECO:0007669"/>
    <property type="project" value="InterPro"/>
</dbReference>
<feature type="domain" description="CheW-like" evidence="3">
    <location>
        <begin position="19"/>
        <end position="166"/>
    </location>
</feature>
<reference evidence="4 5" key="1">
    <citation type="journal article" date="2010" name="Int. J. Syst. Evol. Microbiol.">
        <title>Reclassification of Herbaspirillum putei as a later heterotypic synonym of Herbaspirillum huttiense, with the description of H. huttiense subsp. huttiense subsp. nov. and H. huttiense subsp. putei subsp. nov., comb. nov., and description of Herbaspirillum aquaticum sp. nov.</title>
        <authorList>
            <person name="Dobritsa A.P."/>
            <person name="Reddy M.C."/>
            <person name="Samadpour M."/>
        </authorList>
    </citation>
    <scope>NUCLEOTIDE SEQUENCE [LARGE SCALE GENOMIC DNA]</scope>
    <source>
        <strain evidence="4 5">IEH 4430</strain>
    </source>
</reference>
<dbReference type="PANTHER" id="PTHR47233">
    <property type="entry name" value="CHEMOTAXIS PROTEIN CHEV"/>
    <property type="match status" value="1"/>
</dbReference>
<dbReference type="Gene3D" id="3.40.50.2300">
    <property type="match status" value="1"/>
</dbReference>
<evidence type="ECO:0000259" key="2">
    <source>
        <dbReference type="PROSITE" id="PS50110"/>
    </source>
</evidence>
<evidence type="ECO:0000313" key="4">
    <source>
        <dbReference type="EMBL" id="OWY36112.1"/>
    </source>
</evidence>
<dbReference type="InterPro" id="IPR002545">
    <property type="entry name" value="CheW-lke_dom"/>
</dbReference>
<dbReference type="InterPro" id="IPR036061">
    <property type="entry name" value="CheW-like_dom_sf"/>
</dbReference>
<feature type="modified residue" description="4-aspartylphosphate" evidence="1">
    <location>
        <position position="251"/>
    </location>
</feature>
<keyword evidence="5" id="KW-1185">Reference proteome</keyword>
<dbReference type="PANTHER" id="PTHR47233:SF4">
    <property type="entry name" value="CHEMOTAXIS SIGNAL TRANSDUCTION PROTEIN"/>
    <property type="match status" value="1"/>
</dbReference>
<dbReference type="RefSeq" id="WP_088753673.1">
    <property type="nucleotide sequence ID" value="NZ_JARJFG010000048.1"/>
</dbReference>
<dbReference type="GO" id="GO:0006935">
    <property type="term" value="P:chemotaxis"/>
    <property type="evidence" value="ECO:0007669"/>
    <property type="project" value="InterPro"/>
</dbReference>
<gene>
    <name evidence="4" type="ORF">CEJ45_02555</name>
</gene>
<dbReference type="Proteomes" id="UP000214747">
    <property type="component" value="Unassembled WGS sequence"/>
</dbReference>
<protein>
    <submittedName>
        <fullName evidence="4">Chemotaxis protein CheV</fullName>
    </submittedName>
</protein>
<dbReference type="Pfam" id="PF00072">
    <property type="entry name" value="Response_reg"/>
    <property type="match status" value="1"/>
</dbReference>
<comment type="caution">
    <text evidence="4">The sequence shown here is derived from an EMBL/GenBank/DDBJ whole genome shotgun (WGS) entry which is preliminary data.</text>
</comment>
<feature type="domain" description="Response regulatory" evidence="2">
    <location>
        <begin position="189"/>
        <end position="318"/>
    </location>
</feature>
<dbReference type="InterPro" id="IPR001789">
    <property type="entry name" value="Sig_transdc_resp-reg_receiver"/>
</dbReference>
<keyword evidence="1" id="KW-0597">Phosphoprotein</keyword>
<dbReference type="PROSITE" id="PS50110">
    <property type="entry name" value="RESPONSE_REGULATORY"/>
    <property type="match status" value="1"/>
</dbReference>
<organism evidence="4 5">
    <name type="scientific">Herbaspirillum aquaticum</name>
    <dbReference type="NCBI Taxonomy" id="568783"/>
    <lineage>
        <taxon>Bacteria</taxon>
        <taxon>Pseudomonadati</taxon>
        <taxon>Pseudomonadota</taxon>
        <taxon>Betaproteobacteria</taxon>
        <taxon>Burkholderiales</taxon>
        <taxon>Oxalobacteraceae</taxon>
        <taxon>Herbaspirillum</taxon>
    </lineage>
</organism>
<sequence>MDNFQKEIDERTNLTASNKFELLLFRLGADPHGERSELFGINVFKIREIVPMPPVTKAAGTQSPMLGMVNIRGQIISVIDLPAVVGCVPKTGLNILLVTEYARSTQAFAVESVDEIVRLEWSQVLSAETSSGGAFVTSIARLDQDKDTSRLAQVLDVEQILHEIMPSDRNMKMENLEKSAGHGMRPGAVAIAADDSKVARSLIEQGLRAMEIPFEMHVTGKDAWDKIQKLAKEARAEGKPIADKISFVLTDLEMPEMDGFTLTRNIKREDFLKNIPVIIHSSLSGSANEDHVKSVGGDAYVAKFEANELAATIFGVLDKAAAKA</sequence>
<dbReference type="InterPro" id="IPR024181">
    <property type="entry name" value="Chemotax_regulator_CheV"/>
</dbReference>
<evidence type="ECO:0000256" key="1">
    <source>
        <dbReference type="PROSITE-ProRule" id="PRU00169"/>
    </source>
</evidence>
<dbReference type="AlphaFoldDB" id="A0A225SXW2"/>
<dbReference type="Pfam" id="PF01584">
    <property type="entry name" value="CheW"/>
    <property type="match status" value="1"/>
</dbReference>
<dbReference type="SMART" id="SM00448">
    <property type="entry name" value="REC"/>
    <property type="match status" value="1"/>
</dbReference>
<dbReference type="InterPro" id="IPR011006">
    <property type="entry name" value="CheY-like_superfamily"/>
</dbReference>
<dbReference type="PIRSF" id="PIRSF002867">
    <property type="entry name" value="CheV"/>
    <property type="match status" value="1"/>
</dbReference>
<dbReference type="PROSITE" id="PS50851">
    <property type="entry name" value="CHEW"/>
    <property type="match status" value="1"/>
</dbReference>
<name>A0A225SXW2_9BURK</name>
<dbReference type="Gene3D" id="2.40.50.180">
    <property type="entry name" value="CheA-289, Domain 4"/>
    <property type="match status" value="1"/>
</dbReference>
<evidence type="ECO:0000313" key="5">
    <source>
        <dbReference type="Proteomes" id="UP000214747"/>
    </source>
</evidence>
<accession>A0A225SXW2</accession>
<proteinExistence type="predicted"/>
<dbReference type="SUPFAM" id="SSF52172">
    <property type="entry name" value="CheY-like"/>
    <property type="match status" value="1"/>
</dbReference>
<dbReference type="Gene3D" id="2.30.30.40">
    <property type="entry name" value="SH3 Domains"/>
    <property type="match status" value="1"/>
</dbReference>
<dbReference type="SUPFAM" id="SSF50341">
    <property type="entry name" value="CheW-like"/>
    <property type="match status" value="1"/>
</dbReference>
<dbReference type="EMBL" id="NJGV01000002">
    <property type="protein sequence ID" value="OWY36112.1"/>
    <property type="molecule type" value="Genomic_DNA"/>
</dbReference>